<dbReference type="InParanoid" id="Q55889"/>
<dbReference type="STRING" id="1148.gene:10500156"/>
<dbReference type="PhylomeDB" id="Q55889"/>
<keyword evidence="3" id="KW-1133">Transmembrane helix</keyword>
<dbReference type="InterPro" id="IPR036457">
    <property type="entry name" value="PPM-type-like_dom_sf"/>
</dbReference>
<proteinExistence type="predicted"/>
<dbReference type="IntAct" id="Q55889">
    <property type="interactions" value="9"/>
</dbReference>
<dbReference type="Pfam" id="PF07228">
    <property type="entry name" value="SpoIIE"/>
    <property type="match status" value="1"/>
</dbReference>
<organism evidence="5 6">
    <name type="scientific">Synechocystis sp. (strain ATCC 27184 / PCC 6803 / Kazusa)</name>
    <dbReference type="NCBI Taxonomy" id="1111708"/>
    <lineage>
        <taxon>Bacteria</taxon>
        <taxon>Bacillati</taxon>
        <taxon>Cyanobacteriota</taxon>
        <taxon>Cyanophyceae</taxon>
        <taxon>Synechococcales</taxon>
        <taxon>Merismopediaceae</taxon>
        <taxon>Synechocystis</taxon>
    </lineage>
</organism>
<reference evidence="5 6" key="2">
    <citation type="journal article" date="1996" name="DNA Res.">
        <title>Sequence analysis of the genome of the unicellular cyanobacterium Synechocystis sp. strain PCC6803. II. Sequence determination of the entire genome and assignment of potential protein-coding regions.</title>
        <authorList>
            <person name="Kaneko T."/>
            <person name="Sato S."/>
            <person name="Kotani H."/>
            <person name="Tanaka A."/>
            <person name="Asamizu E."/>
            <person name="Nakamura Y."/>
            <person name="Miyajima N."/>
            <person name="Hirosawa M."/>
            <person name="Sugiura M."/>
            <person name="Sasamoto S."/>
            <person name="Kimura T."/>
            <person name="Hosouchi T."/>
            <person name="Matsuno A."/>
            <person name="Muraki A."/>
            <person name="Nakazaki N."/>
            <person name="Naruo K."/>
            <person name="Okumura S."/>
            <person name="Shimpo S."/>
            <person name="Takeuchi C."/>
            <person name="Wada T."/>
            <person name="Watanabe A."/>
            <person name="Yamada M."/>
            <person name="Yasuda M."/>
            <person name="Tabata S."/>
        </authorList>
    </citation>
    <scope>NUCLEOTIDE SEQUENCE [LARGE SCALE GENOMIC DNA]</scope>
    <source>
        <strain evidence="6">ATCC 27184 / PCC 6803 / Kazusa</strain>
    </source>
</reference>
<dbReference type="PANTHER" id="PTHR43156">
    <property type="entry name" value="STAGE II SPORULATION PROTEIN E-RELATED"/>
    <property type="match status" value="1"/>
</dbReference>
<evidence type="ECO:0000256" key="3">
    <source>
        <dbReference type="SAM" id="Phobius"/>
    </source>
</evidence>
<sequence length="510" mass="56722">MMFRPLSRAIQVAMYYPIRIVAAAIILTALLFIPLGWSSWQTYLIFQNTVAVDFQLQAQAGKIVHLDEVLTMSSQMAAATGDSEWEARYLKFEPELGAAIKQAIAIAPEAYEGEGAQETEIANNRLVVMETKAFELVRQGNLSQAQAMLNSREYLGNKRIYIDGIARSELAIANRIQANLANFRQTLFFASTLAVVSLITLIPLWAVVLKVLQMYIKDREIARQEVLKANSQLEIKVAERTADLAKANEAITGLNAQLKQENMRLGTELDVARKLQMMVLPKHEELSEITDLDIACYMASATEVGGDYYDVVKIGNRIFISIGDVTGHGLESGVMAIMAQTAIQTLLTAEITEAVQFHNLLNQVLYKNTQRMELSKNMTLVMLDYQSGELILSGQHESIFVVRADGAIEEIDTIDLGFPLALEKDITTFIARTQINLHSGDVVVLYTDGIPEAENGEKQFYGLARFQEVLIANHQSTALEISQAVVEDLMAYIGDSRVFDDITLVIFKKI</sequence>
<evidence type="ECO:0000256" key="2">
    <source>
        <dbReference type="SAM" id="Coils"/>
    </source>
</evidence>
<dbReference type="EnsemblBacteria" id="BAA10651">
    <property type="protein sequence ID" value="BAA10651"/>
    <property type="gene ID" value="BAA10651"/>
</dbReference>
<evidence type="ECO:0000313" key="6">
    <source>
        <dbReference type="Proteomes" id="UP000001425"/>
    </source>
</evidence>
<keyword evidence="2" id="KW-0175">Coiled coil</keyword>
<dbReference type="Gene3D" id="3.60.40.10">
    <property type="entry name" value="PPM-type phosphatase domain"/>
    <property type="match status" value="1"/>
</dbReference>
<dbReference type="EMBL" id="BA000022">
    <property type="protein sequence ID" value="BAA10651.1"/>
    <property type="molecule type" value="Genomic_DNA"/>
</dbReference>
<evidence type="ECO:0000259" key="4">
    <source>
        <dbReference type="SMART" id="SM00331"/>
    </source>
</evidence>
<dbReference type="eggNOG" id="COG2208">
    <property type="taxonomic scope" value="Bacteria"/>
</dbReference>
<accession>Q55889</accession>
<keyword evidence="3" id="KW-0472">Membrane</keyword>
<reference evidence="5 6" key="1">
    <citation type="journal article" date="1995" name="DNA Res.">
        <title>Sequence analysis of the genome of the unicellular cyanobacterium Synechocystis sp. strain PCC6803. I. Sequence features in the 1 Mb region from map positions 64% to 92% of the genome.</title>
        <authorList>
            <person name="Kaneko T."/>
            <person name="Tanaka A."/>
            <person name="Sato S."/>
            <person name="Kotani H."/>
            <person name="Sazuka T."/>
            <person name="Miyajima N."/>
            <person name="Sugiura M."/>
            <person name="Tabata S."/>
        </authorList>
    </citation>
    <scope>NUCLEOTIDE SEQUENCE [LARGE SCALE GENOMIC DNA]</scope>
    <source>
        <strain evidence="6">ATCC 27184 / PCC 6803 / Kazusa</strain>
    </source>
</reference>
<dbReference type="PANTHER" id="PTHR43156:SF2">
    <property type="entry name" value="STAGE II SPORULATION PROTEIN E"/>
    <property type="match status" value="1"/>
</dbReference>
<dbReference type="PIR" id="S76707">
    <property type="entry name" value="S76707"/>
</dbReference>
<dbReference type="InterPro" id="IPR052016">
    <property type="entry name" value="Bact_Sigma-Reg"/>
</dbReference>
<feature type="domain" description="PPM-type phosphatase" evidence="4">
    <location>
        <begin position="289"/>
        <end position="509"/>
    </location>
</feature>
<name>Q55889_SYNY3</name>
<dbReference type="KEGG" id="syn:slr0114"/>
<dbReference type="SMART" id="SM00331">
    <property type="entry name" value="PP2C_SIG"/>
    <property type="match status" value="1"/>
</dbReference>
<dbReference type="PaxDb" id="1148-1208483"/>
<protein>
    <submittedName>
        <fullName evidence="5">Slr0114 protein</fullName>
    </submittedName>
</protein>
<keyword evidence="3" id="KW-0812">Transmembrane</keyword>
<dbReference type="SUPFAM" id="SSF81606">
    <property type="entry name" value="PP2C-like"/>
    <property type="match status" value="1"/>
</dbReference>
<feature type="coiled-coil region" evidence="2">
    <location>
        <begin position="228"/>
        <end position="275"/>
    </location>
</feature>
<dbReference type="AlphaFoldDB" id="Q55889"/>
<evidence type="ECO:0000256" key="1">
    <source>
        <dbReference type="ARBA" id="ARBA00022801"/>
    </source>
</evidence>
<dbReference type="InterPro" id="IPR001932">
    <property type="entry name" value="PPM-type_phosphatase-like_dom"/>
</dbReference>
<gene>
    <name evidence="5" type="ordered locus">slr0114</name>
</gene>
<keyword evidence="6" id="KW-1185">Reference proteome</keyword>
<keyword evidence="1" id="KW-0378">Hydrolase</keyword>
<feature type="transmembrane region" description="Helical" evidence="3">
    <location>
        <begin position="187"/>
        <end position="209"/>
    </location>
</feature>
<evidence type="ECO:0000313" key="5">
    <source>
        <dbReference type="EMBL" id="BAA10651.1"/>
    </source>
</evidence>
<dbReference type="GO" id="GO:0016791">
    <property type="term" value="F:phosphatase activity"/>
    <property type="evidence" value="ECO:0000318"/>
    <property type="project" value="GO_Central"/>
</dbReference>
<dbReference type="Proteomes" id="UP000001425">
    <property type="component" value="Chromosome"/>
</dbReference>